<reference evidence="3" key="1">
    <citation type="journal article" date="2015" name="PLoS Genet.">
        <title>The dynamic genome and transcriptome of the human fungal pathogen Blastomyces and close relative Emmonsia.</title>
        <authorList>
            <person name="Munoz J.F."/>
            <person name="Gauthier G.M."/>
            <person name="Desjardins C.A."/>
            <person name="Gallo J.E."/>
            <person name="Holder J."/>
            <person name="Sullivan T.D."/>
            <person name="Marty A.J."/>
            <person name="Carmen J.C."/>
            <person name="Chen Z."/>
            <person name="Ding L."/>
            <person name="Gujja S."/>
            <person name="Magrini V."/>
            <person name="Misas E."/>
            <person name="Mitreva M."/>
            <person name="Priest M."/>
            <person name="Saif S."/>
            <person name="Whiston E.A."/>
            <person name="Young S."/>
            <person name="Zeng Q."/>
            <person name="Goldman W.E."/>
            <person name="Mardis E.R."/>
            <person name="Taylor J.W."/>
            <person name="McEwen J.G."/>
            <person name="Clay O.K."/>
            <person name="Klein B.S."/>
            <person name="Cuomo C.A."/>
        </authorList>
    </citation>
    <scope>NUCLEOTIDE SEQUENCE [LARGE SCALE GENOMIC DNA]</scope>
    <source>
        <strain evidence="3">UAMH 139</strain>
    </source>
</reference>
<evidence type="ECO:0000256" key="1">
    <source>
        <dbReference type="SAM" id="MobiDB-lite"/>
    </source>
</evidence>
<dbReference type="Proteomes" id="UP000053573">
    <property type="component" value="Unassembled WGS sequence"/>
</dbReference>
<proteinExistence type="predicted"/>
<sequence length="51" mass="5809">MLARRSGLSPPPQTLKHTCNIPTQTTKPLRSSPRNRITNNHKARPARYTSR</sequence>
<name>A0A0H1BLQ4_9EURO</name>
<gene>
    <name evidence="2" type="ORF">EMPG_12882</name>
</gene>
<accession>A0A0H1BLQ4</accession>
<dbReference type="AlphaFoldDB" id="A0A0H1BLQ4"/>
<organism evidence="2 3">
    <name type="scientific">Blastomyces silverae</name>
    <dbReference type="NCBI Taxonomy" id="2060906"/>
    <lineage>
        <taxon>Eukaryota</taxon>
        <taxon>Fungi</taxon>
        <taxon>Dikarya</taxon>
        <taxon>Ascomycota</taxon>
        <taxon>Pezizomycotina</taxon>
        <taxon>Eurotiomycetes</taxon>
        <taxon>Eurotiomycetidae</taxon>
        <taxon>Onygenales</taxon>
        <taxon>Ajellomycetaceae</taxon>
        <taxon>Blastomyces</taxon>
    </lineage>
</organism>
<keyword evidence="3" id="KW-1185">Reference proteome</keyword>
<evidence type="ECO:0000313" key="2">
    <source>
        <dbReference type="EMBL" id="KLJ11957.1"/>
    </source>
</evidence>
<feature type="compositionally biased region" description="Polar residues" evidence="1">
    <location>
        <begin position="15"/>
        <end position="38"/>
    </location>
</feature>
<feature type="region of interest" description="Disordered" evidence="1">
    <location>
        <begin position="1"/>
        <end position="51"/>
    </location>
</feature>
<evidence type="ECO:0000313" key="3">
    <source>
        <dbReference type="Proteomes" id="UP000053573"/>
    </source>
</evidence>
<protein>
    <submittedName>
        <fullName evidence="2">Uncharacterized protein</fullName>
    </submittedName>
</protein>
<feature type="compositionally biased region" description="Basic residues" evidence="1">
    <location>
        <begin position="39"/>
        <end position="51"/>
    </location>
</feature>
<comment type="caution">
    <text evidence="2">The sequence shown here is derived from an EMBL/GenBank/DDBJ whole genome shotgun (WGS) entry which is preliminary data.</text>
</comment>
<dbReference type="EMBL" id="LDEV01001243">
    <property type="protein sequence ID" value="KLJ11957.1"/>
    <property type="molecule type" value="Genomic_DNA"/>
</dbReference>